<feature type="domain" description="Serine aminopeptidase S33" evidence="1">
    <location>
        <begin position="30"/>
        <end position="248"/>
    </location>
</feature>
<reference evidence="2 3" key="1">
    <citation type="journal article" date="2019" name="Emerg. Microbes Infect.">
        <title>Comprehensive subspecies identification of 175 nontuberculous mycobacteria species based on 7547 genomic profiles.</title>
        <authorList>
            <person name="Matsumoto Y."/>
            <person name="Kinjo T."/>
            <person name="Motooka D."/>
            <person name="Nabeya D."/>
            <person name="Jung N."/>
            <person name="Uechi K."/>
            <person name="Horii T."/>
            <person name="Iida T."/>
            <person name="Fujita J."/>
            <person name="Nakamura S."/>
        </authorList>
    </citation>
    <scope>NUCLEOTIDE SEQUENCE [LARGE SCALE GENOMIC DNA]</scope>
    <source>
        <strain evidence="2 3">JCM 13392</strain>
    </source>
</reference>
<sequence>MGALAWCSRQMPYIDADSGRFYYRHWAAEQPRAAVIFLHGFGENISLYHRLAFTLNAAGFDFWAVDQLGHGLSPGERGDFGPISHSAGLAEALTALAEEATPDIPLVLQGHSFGAAVAISILLDSPQRYAAGVLSGAPLVPVPELLNSDSSFELDLAILSADPFYLDALENDPLGFADADSHALARALDTIWDSLGTELPTLAVPTLAVHGAVDAIAPVGAVRAYAEQIEPLEVVEFPGARHDILNETVHREVAAAIVAFLDRVLG</sequence>
<accession>A0A7I9WY40</accession>
<evidence type="ECO:0000259" key="1">
    <source>
        <dbReference type="Pfam" id="PF12146"/>
    </source>
</evidence>
<dbReference type="EMBL" id="BLKT01000003">
    <property type="protein sequence ID" value="GFG62310.1"/>
    <property type="molecule type" value="Genomic_DNA"/>
</dbReference>
<dbReference type="PANTHER" id="PTHR11614">
    <property type="entry name" value="PHOSPHOLIPASE-RELATED"/>
    <property type="match status" value="1"/>
</dbReference>
<dbReference type="AlphaFoldDB" id="A0A7I9WY40"/>
<comment type="caution">
    <text evidence="2">The sequence shown here is derived from an EMBL/GenBank/DDBJ whole genome shotgun (WGS) entry which is preliminary data.</text>
</comment>
<protein>
    <submittedName>
        <fullName evidence="2">Lysophospholipase</fullName>
    </submittedName>
</protein>
<evidence type="ECO:0000313" key="3">
    <source>
        <dbReference type="Proteomes" id="UP000465241"/>
    </source>
</evidence>
<dbReference type="Pfam" id="PF12146">
    <property type="entry name" value="Hydrolase_4"/>
    <property type="match status" value="1"/>
</dbReference>
<keyword evidence="3" id="KW-1185">Reference proteome</keyword>
<proteinExistence type="predicted"/>
<dbReference type="Proteomes" id="UP000465241">
    <property type="component" value="Unassembled WGS sequence"/>
</dbReference>
<evidence type="ECO:0000313" key="2">
    <source>
        <dbReference type="EMBL" id="GFG62310.1"/>
    </source>
</evidence>
<dbReference type="InterPro" id="IPR029058">
    <property type="entry name" value="AB_hydrolase_fold"/>
</dbReference>
<gene>
    <name evidence="2" type="ORF">MMUR_64460</name>
</gene>
<dbReference type="InterPro" id="IPR022742">
    <property type="entry name" value="Hydrolase_4"/>
</dbReference>
<dbReference type="InterPro" id="IPR051044">
    <property type="entry name" value="MAG_DAG_Lipase"/>
</dbReference>
<dbReference type="SUPFAM" id="SSF53474">
    <property type="entry name" value="alpha/beta-Hydrolases"/>
    <property type="match status" value="1"/>
</dbReference>
<name>A0A7I9WY40_9MYCO</name>
<organism evidence="2 3">
    <name type="scientific">Mycolicibacterium murale</name>
    <dbReference type="NCBI Taxonomy" id="182220"/>
    <lineage>
        <taxon>Bacteria</taxon>
        <taxon>Bacillati</taxon>
        <taxon>Actinomycetota</taxon>
        <taxon>Actinomycetes</taxon>
        <taxon>Mycobacteriales</taxon>
        <taxon>Mycobacteriaceae</taxon>
        <taxon>Mycolicibacterium</taxon>
    </lineage>
</organism>
<dbReference type="Gene3D" id="3.40.50.1820">
    <property type="entry name" value="alpha/beta hydrolase"/>
    <property type="match status" value="1"/>
</dbReference>